<sequence>DFADNFATDLAPLITVFGEQVTKQYLSETDILDDVIFRLDPSGILTAVVSAIRLYGGASLKCFIGRAHEAHGVAEAELCPSTRHGVCELLSKGGICRVFGRPMILKLSTPRAKVSTQLTSIAPPTTGRPTVASTRPGTP</sequence>
<gene>
    <name evidence="2" type="ORF">N657DRAFT_580421</name>
</gene>
<dbReference type="GeneID" id="87826228"/>
<accession>A0AAN6TT14</accession>
<keyword evidence="3" id="KW-1185">Reference proteome</keyword>
<organism evidence="2 3">
    <name type="scientific">Parathielavia appendiculata</name>
    <dbReference type="NCBI Taxonomy" id="2587402"/>
    <lineage>
        <taxon>Eukaryota</taxon>
        <taxon>Fungi</taxon>
        <taxon>Dikarya</taxon>
        <taxon>Ascomycota</taxon>
        <taxon>Pezizomycotina</taxon>
        <taxon>Sordariomycetes</taxon>
        <taxon>Sordariomycetidae</taxon>
        <taxon>Sordariales</taxon>
        <taxon>Chaetomiaceae</taxon>
        <taxon>Parathielavia</taxon>
    </lineage>
</organism>
<evidence type="ECO:0000256" key="1">
    <source>
        <dbReference type="SAM" id="MobiDB-lite"/>
    </source>
</evidence>
<comment type="caution">
    <text evidence="2">The sequence shown here is derived from an EMBL/GenBank/DDBJ whole genome shotgun (WGS) entry which is preliminary data.</text>
</comment>
<feature type="non-terminal residue" evidence="2">
    <location>
        <position position="1"/>
    </location>
</feature>
<proteinExistence type="predicted"/>
<dbReference type="AlphaFoldDB" id="A0AAN6TT14"/>
<name>A0AAN6TT14_9PEZI</name>
<dbReference type="Proteomes" id="UP001302602">
    <property type="component" value="Unassembled WGS sequence"/>
</dbReference>
<reference evidence="2" key="1">
    <citation type="journal article" date="2023" name="Mol. Phylogenet. Evol.">
        <title>Genome-scale phylogeny and comparative genomics of the fungal order Sordariales.</title>
        <authorList>
            <person name="Hensen N."/>
            <person name="Bonometti L."/>
            <person name="Westerberg I."/>
            <person name="Brannstrom I.O."/>
            <person name="Guillou S."/>
            <person name="Cros-Aarteil S."/>
            <person name="Calhoun S."/>
            <person name="Haridas S."/>
            <person name="Kuo A."/>
            <person name="Mondo S."/>
            <person name="Pangilinan J."/>
            <person name="Riley R."/>
            <person name="LaButti K."/>
            <person name="Andreopoulos B."/>
            <person name="Lipzen A."/>
            <person name="Chen C."/>
            <person name="Yan M."/>
            <person name="Daum C."/>
            <person name="Ng V."/>
            <person name="Clum A."/>
            <person name="Steindorff A."/>
            <person name="Ohm R.A."/>
            <person name="Martin F."/>
            <person name="Silar P."/>
            <person name="Natvig D.O."/>
            <person name="Lalanne C."/>
            <person name="Gautier V."/>
            <person name="Ament-Velasquez S.L."/>
            <person name="Kruys A."/>
            <person name="Hutchinson M.I."/>
            <person name="Powell A.J."/>
            <person name="Barry K."/>
            <person name="Miller A.N."/>
            <person name="Grigoriev I.V."/>
            <person name="Debuchy R."/>
            <person name="Gladieux P."/>
            <person name="Hiltunen Thoren M."/>
            <person name="Johannesson H."/>
        </authorList>
    </citation>
    <scope>NUCLEOTIDE SEQUENCE</scope>
    <source>
        <strain evidence="2">CBS 731.68</strain>
    </source>
</reference>
<evidence type="ECO:0000313" key="2">
    <source>
        <dbReference type="EMBL" id="KAK4120108.1"/>
    </source>
</evidence>
<dbReference type="RefSeq" id="XP_062643880.1">
    <property type="nucleotide sequence ID" value="XM_062789458.1"/>
</dbReference>
<feature type="region of interest" description="Disordered" evidence="1">
    <location>
        <begin position="116"/>
        <end position="139"/>
    </location>
</feature>
<evidence type="ECO:0000313" key="3">
    <source>
        <dbReference type="Proteomes" id="UP001302602"/>
    </source>
</evidence>
<protein>
    <submittedName>
        <fullName evidence="2">Uncharacterized protein</fullName>
    </submittedName>
</protein>
<dbReference type="EMBL" id="MU853241">
    <property type="protein sequence ID" value="KAK4120108.1"/>
    <property type="molecule type" value="Genomic_DNA"/>
</dbReference>
<reference evidence="2" key="2">
    <citation type="submission" date="2023-05" db="EMBL/GenBank/DDBJ databases">
        <authorList>
            <consortium name="Lawrence Berkeley National Laboratory"/>
            <person name="Steindorff A."/>
            <person name="Hensen N."/>
            <person name="Bonometti L."/>
            <person name="Westerberg I."/>
            <person name="Brannstrom I.O."/>
            <person name="Guillou S."/>
            <person name="Cros-Aarteil S."/>
            <person name="Calhoun S."/>
            <person name="Haridas S."/>
            <person name="Kuo A."/>
            <person name="Mondo S."/>
            <person name="Pangilinan J."/>
            <person name="Riley R."/>
            <person name="Labutti K."/>
            <person name="Andreopoulos B."/>
            <person name="Lipzen A."/>
            <person name="Chen C."/>
            <person name="Yanf M."/>
            <person name="Daum C."/>
            <person name="Ng V."/>
            <person name="Clum A."/>
            <person name="Ohm R."/>
            <person name="Martin F."/>
            <person name="Silar P."/>
            <person name="Natvig D."/>
            <person name="Lalanne C."/>
            <person name="Gautier V."/>
            <person name="Ament-Velasquez S.L."/>
            <person name="Kruys A."/>
            <person name="Hutchinson M.I."/>
            <person name="Powell A.J."/>
            <person name="Barry K."/>
            <person name="Miller A.N."/>
            <person name="Grigoriev I.V."/>
            <person name="Debuchy R."/>
            <person name="Gladieux P."/>
            <person name="Thoren M.H."/>
            <person name="Johannesson H."/>
        </authorList>
    </citation>
    <scope>NUCLEOTIDE SEQUENCE</scope>
    <source>
        <strain evidence="2">CBS 731.68</strain>
    </source>
</reference>